<keyword evidence="1" id="KW-0472">Membrane</keyword>
<proteinExistence type="predicted"/>
<dbReference type="InterPro" id="IPR018247">
    <property type="entry name" value="EF_Hand_1_Ca_BS"/>
</dbReference>
<reference evidence="2" key="1">
    <citation type="submission" date="2021-01" db="EMBL/GenBank/DDBJ databases">
        <authorList>
            <person name="Corre E."/>
            <person name="Pelletier E."/>
            <person name="Niang G."/>
            <person name="Scheremetjew M."/>
            <person name="Finn R."/>
            <person name="Kale V."/>
            <person name="Holt S."/>
            <person name="Cochrane G."/>
            <person name="Meng A."/>
            <person name="Brown T."/>
            <person name="Cohen L."/>
        </authorList>
    </citation>
    <scope>NUCLEOTIDE SEQUENCE</scope>
    <source>
        <strain evidence="2">CCMP1374</strain>
    </source>
</reference>
<accession>A0A7S0E7B1</accession>
<name>A0A7S0E7B1_9EUKA</name>
<evidence type="ECO:0000256" key="1">
    <source>
        <dbReference type="SAM" id="Phobius"/>
    </source>
</evidence>
<dbReference type="EMBL" id="HBEP01007038">
    <property type="protein sequence ID" value="CAD8474734.1"/>
    <property type="molecule type" value="Transcribed_RNA"/>
</dbReference>
<gene>
    <name evidence="2" type="ORF">PANT1444_LOCUS3971</name>
</gene>
<organism evidence="2">
    <name type="scientific">Phaeocystis antarctica</name>
    <dbReference type="NCBI Taxonomy" id="33657"/>
    <lineage>
        <taxon>Eukaryota</taxon>
        <taxon>Haptista</taxon>
        <taxon>Haptophyta</taxon>
        <taxon>Prymnesiophyceae</taxon>
        <taxon>Phaeocystales</taxon>
        <taxon>Phaeocystaceae</taxon>
        <taxon>Phaeocystis</taxon>
    </lineage>
</organism>
<keyword evidence="1" id="KW-1133">Transmembrane helix</keyword>
<protein>
    <recommendedName>
        <fullName evidence="3">EF-hand domain-containing protein</fullName>
    </recommendedName>
</protein>
<evidence type="ECO:0008006" key="3">
    <source>
        <dbReference type="Google" id="ProtNLM"/>
    </source>
</evidence>
<dbReference type="AlphaFoldDB" id="A0A7S0E7B1"/>
<dbReference type="PROSITE" id="PS00018">
    <property type="entry name" value="EF_HAND_1"/>
    <property type="match status" value="1"/>
</dbReference>
<evidence type="ECO:0000313" key="2">
    <source>
        <dbReference type="EMBL" id="CAD8474734.1"/>
    </source>
</evidence>
<sequence>MTDPAPNMLVKQASDGLTSINEVAVEVIPASTLAKRQSTSKWKMTLDTDTEIHNRADERRQNIVKGHRFFHDQHGEGTVTMKTSSGSITIQFESGMEGTYELESLRHLWPVIEDAHTYTPDMLFSMVDSDSTGDIDKAEFRFLHKMIIDAHSVHTEKMVKAQHEEERQRHSAAQLRKFLWAALVTIVILLAGMSGLMAAVVAAFKDTKADGPVLANNEGMVMETSLASINLPLVAAPAMDLQRLAQVSSVSVTLYVMNGTMPPFLKASVFAKQVGDGSADVATVERLYTVTTATKLSPTSVLFETSMPNQAVLIADGVAKLVVVENGALVWSGKLCASNVDCAAITVDSDEAEQLSTKAKTELDAKQSRRQLQAAAAAVSCFNPGGDKSKWVDDFLDQFECDCLAGVVEGYKETCEDGNCEETMFCADACDVVCPDWKAANCPATSTEGRRLKKSKKGCPCPVLGQGKG</sequence>
<feature type="transmembrane region" description="Helical" evidence="1">
    <location>
        <begin position="178"/>
        <end position="204"/>
    </location>
</feature>
<keyword evidence="1" id="KW-0812">Transmembrane</keyword>